<sequence>MRSATVEVRGSWLHYVEVGAGDPVLFLHGNPTSSYLWRNVIDEVARAGWRCIALDLIGMGGSGKPILDYRLVDHLGYVEAFIDALGLSDLTVVGHDWGAVIALDHARRFRSRVRRVAFMEGHLHAIDRWSDLDEGSRELFQRLRTPGVGEQLIIQENFFVEEVLPAGILRTLSQEELDAYRAPYRDPAARLPVWRWPQEIPIEGVPADVAAIVTANQAVLADPELPKLLLHATPGAVIGPAEVAWCREHGRALTIVDIGPGTHFLPEDRPAEIAAALSEWLGLPLL</sequence>
<name>A0ABP4UUG4_9ACTN</name>
<evidence type="ECO:0000259" key="2">
    <source>
        <dbReference type="Pfam" id="PF00561"/>
    </source>
</evidence>
<dbReference type="PANTHER" id="PTHR43329">
    <property type="entry name" value="EPOXIDE HYDROLASE"/>
    <property type="match status" value="1"/>
</dbReference>
<dbReference type="InterPro" id="IPR000073">
    <property type="entry name" value="AB_hydrolase_1"/>
</dbReference>
<dbReference type="InterPro" id="IPR029058">
    <property type="entry name" value="AB_hydrolase_fold"/>
</dbReference>
<organism evidence="3 4">
    <name type="scientific">Kribbella yunnanensis</name>
    <dbReference type="NCBI Taxonomy" id="190194"/>
    <lineage>
        <taxon>Bacteria</taxon>
        <taxon>Bacillati</taxon>
        <taxon>Actinomycetota</taxon>
        <taxon>Actinomycetes</taxon>
        <taxon>Propionibacteriales</taxon>
        <taxon>Kribbellaceae</taxon>
        <taxon>Kribbella</taxon>
    </lineage>
</organism>
<reference evidence="4" key="1">
    <citation type="journal article" date="2019" name="Int. J. Syst. Evol. Microbiol.">
        <title>The Global Catalogue of Microorganisms (GCM) 10K type strain sequencing project: providing services to taxonomists for standard genome sequencing and annotation.</title>
        <authorList>
            <consortium name="The Broad Institute Genomics Platform"/>
            <consortium name="The Broad Institute Genome Sequencing Center for Infectious Disease"/>
            <person name="Wu L."/>
            <person name="Ma J."/>
        </authorList>
    </citation>
    <scope>NUCLEOTIDE SEQUENCE [LARGE SCALE GENOMIC DNA]</scope>
    <source>
        <strain evidence="4">JCM 14307</strain>
    </source>
</reference>
<feature type="domain" description="AB hydrolase-1" evidence="2">
    <location>
        <begin position="23"/>
        <end position="163"/>
    </location>
</feature>
<dbReference type="SUPFAM" id="SSF53474">
    <property type="entry name" value="alpha/beta-Hydrolases"/>
    <property type="match status" value="1"/>
</dbReference>
<gene>
    <name evidence="3" type="ORF">GCM10009745_67170</name>
</gene>
<dbReference type="Gene3D" id="3.40.50.1820">
    <property type="entry name" value="alpha/beta hydrolase"/>
    <property type="match status" value="1"/>
</dbReference>
<dbReference type="InterPro" id="IPR000639">
    <property type="entry name" value="Epox_hydrolase-like"/>
</dbReference>
<dbReference type="Proteomes" id="UP001500280">
    <property type="component" value="Unassembled WGS sequence"/>
</dbReference>
<evidence type="ECO:0000313" key="3">
    <source>
        <dbReference type="EMBL" id="GAA1709807.1"/>
    </source>
</evidence>
<dbReference type="RefSeq" id="WP_344161140.1">
    <property type="nucleotide sequence ID" value="NZ_BAAANF010000022.1"/>
</dbReference>
<evidence type="ECO:0000313" key="4">
    <source>
        <dbReference type="Proteomes" id="UP001500280"/>
    </source>
</evidence>
<protein>
    <submittedName>
        <fullName evidence="3">Haloalkane dehalogenase</fullName>
    </submittedName>
</protein>
<proteinExistence type="predicted"/>
<evidence type="ECO:0000256" key="1">
    <source>
        <dbReference type="ARBA" id="ARBA00022801"/>
    </source>
</evidence>
<dbReference type="PRINTS" id="PR00412">
    <property type="entry name" value="EPOXHYDRLASE"/>
</dbReference>
<keyword evidence="4" id="KW-1185">Reference proteome</keyword>
<accession>A0ABP4UUG4</accession>
<comment type="caution">
    <text evidence="3">The sequence shown here is derived from an EMBL/GenBank/DDBJ whole genome shotgun (WGS) entry which is preliminary data.</text>
</comment>
<dbReference type="EMBL" id="BAAANF010000022">
    <property type="protein sequence ID" value="GAA1709807.1"/>
    <property type="molecule type" value="Genomic_DNA"/>
</dbReference>
<keyword evidence="1" id="KW-0378">Hydrolase</keyword>
<dbReference type="Pfam" id="PF00561">
    <property type="entry name" value="Abhydrolase_1"/>
    <property type="match status" value="1"/>
</dbReference>
<dbReference type="NCBIfam" id="NF002938">
    <property type="entry name" value="PRK03592.1"/>
    <property type="match status" value="1"/>
</dbReference>